<dbReference type="GO" id="GO:0005634">
    <property type="term" value="C:nucleus"/>
    <property type="evidence" value="ECO:0007669"/>
    <property type="project" value="UniProtKB-SubCell"/>
</dbReference>
<evidence type="ECO:0000256" key="11">
    <source>
        <dbReference type="SAM" id="MobiDB-lite"/>
    </source>
</evidence>
<dbReference type="InterPro" id="IPR056744">
    <property type="entry name" value="TRM5/TYW2-like_N"/>
</dbReference>
<dbReference type="InterPro" id="IPR029063">
    <property type="entry name" value="SAM-dependent_MTases_sf"/>
</dbReference>
<evidence type="ECO:0000256" key="10">
    <source>
        <dbReference type="HAMAP-Rule" id="MF_03152"/>
    </source>
</evidence>
<evidence type="ECO:0000256" key="7">
    <source>
        <dbReference type="ARBA" id="ARBA00023128"/>
    </source>
</evidence>
<dbReference type="GO" id="GO:0052906">
    <property type="term" value="F:tRNA (guanine(37)-N1)-methyltransferase activity"/>
    <property type="evidence" value="ECO:0007669"/>
    <property type="project" value="UniProtKB-UniRule"/>
</dbReference>
<dbReference type="FunFam" id="3.30.300.110:FF:000001">
    <property type="entry name" value="tRNA (guanine(37)-N1)-methyltransferase"/>
    <property type="match status" value="1"/>
</dbReference>
<sequence length="433" mass="48857">MMKKFRGYTLDKPKIRCLVQDGQQEDSKLLLLDEKVQVLTSLSEELQEVVRSEALESCPYELSLGYNYLSTQQVLKKLLPVGVEAPSSFECVGHIAHLNLREEQLPYKFIIGQVLLDKNAQLKTVVNKTGNIESEFRVFPMEVIAGIHSTETEVVQHGTRFKLDFAKVYWNSRLETEHKRLIALFDSEDTVVDIMAGIGPFAVPAAQKGCTVYANDLNPESVHYMRKNVELNRIRKNTHVFNMDGRAFVQLLLASDERHAKSLPTGEAATARGSNEVEIPDTYRPQDKGLLFQHAIMNLPASAVEFLDAFRGAFNADRWKDHPLPTVHVYTFKKGPETDEDVISKVEHYLGGKLEESPVIHLVRDVAPSKLMLCVSFKVPRAVAFWRSTAETDGSILECHHLHEDPQNPSSSPDGVQEFSSLKRQRIEQSEST</sequence>
<dbReference type="InterPro" id="IPR030382">
    <property type="entry name" value="MeTrfase_TRM5/TYW2"/>
</dbReference>
<dbReference type="EMBL" id="BEGY01000005">
    <property type="protein sequence ID" value="GAX73938.1"/>
    <property type="molecule type" value="Genomic_DNA"/>
</dbReference>
<gene>
    <name evidence="13" type="ORF">CEUSTIGMA_g1388.t1</name>
</gene>
<name>A0A250WSX3_9CHLO</name>
<accession>A0A250WSX3</accession>
<evidence type="ECO:0000313" key="14">
    <source>
        <dbReference type="Proteomes" id="UP000232323"/>
    </source>
</evidence>
<evidence type="ECO:0000256" key="3">
    <source>
        <dbReference type="ARBA" id="ARBA00022603"/>
    </source>
</evidence>
<evidence type="ECO:0000256" key="4">
    <source>
        <dbReference type="ARBA" id="ARBA00022679"/>
    </source>
</evidence>
<keyword evidence="14" id="KW-1185">Reference proteome</keyword>
<evidence type="ECO:0000259" key="12">
    <source>
        <dbReference type="PROSITE" id="PS51684"/>
    </source>
</evidence>
<proteinExistence type="inferred from homology"/>
<evidence type="ECO:0000313" key="13">
    <source>
        <dbReference type="EMBL" id="GAX73938.1"/>
    </source>
</evidence>
<comment type="catalytic activity">
    <reaction evidence="9 10">
        <text>guanosine(37) in tRNA + S-adenosyl-L-methionine = N(1)-methylguanosine(37) in tRNA + S-adenosyl-L-homocysteine + H(+)</text>
        <dbReference type="Rhea" id="RHEA:36899"/>
        <dbReference type="Rhea" id="RHEA-COMP:10145"/>
        <dbReference type="Rhea" id="RHEA-COMP:10147"/>
        <dbReference type="ChEBI" id="CHEBI:15378"/>
        <dbReference type="ChEBI" id="CHEBI:57856"/>
        <dbReference type="ChEBI" id="CHEBI:59789"/>
        <dbReference type="ChEBI" id="CHEBI:73542"/>
        <dbReference type="ChEBI" id="CHEBI:74269"/>
        <dbReference type="EC" id="2.1.1.228"/>
    </reaction>
</comment>
<feature type="region of interest" description="Disordered" evidence="11">
    <location>
        <begin position="404"/>
        <end position="433"/>
    </location>
</feature>
<keyword evidence="4 10" id="KW-0808">Transferase</keyword>
<dbReference type="GO" id="GO:0002939">
    <property type="term" value="P:tRNA N1-guanine methylation"/>
    <property type="evidence" value="ECO:0007669"/>
    <property type="project" value="TreeGrafter"/>
</dbReference>
<dbReference type="GO" id="GO:0005759">
    <property type="term" value="C:mitochondrial matrix"/>
    <property type="evidence" value="ECO:0007669"/>
    <property type="project" value="UniProtKB-SubCell"/>
</dbReference>
<keyword evidence="3 10" id="KW-0489">Methyltransferase</keyword>
<feature type="compositionally biased region" description="Polar residues" evidence="11">
    <location>
        <begin position="407"/>
        <end position="422"/>
    </location>
</feature>
<dbReference type="PANTHER" id="PTHR23245">
    <property type="entry name" value="TRNA METHYLTRANSFERASE"/>
    <property type="match status" value="1"/>
</dbReference>
<keyword evidence="2 10" id="KW-0963">Cytoplasm</keyword>
<dbReference type="STRING" id="1157962.A0A250WSX3"/>
<dbReference type="InterPro" id="IPR025792">
    <property type="entry name" value="tRNA_Gua_MeTrfase_euk"/>
</dbReference>
<dbReference type="PROSITE" id="PS51684">
    <property type="entry name" value="SAM_MT_TRM5_TYW2"/>
    <property type="match status" value="1"/>
</dbReference>
<dbReference type="PANTHER" id="PTHR23245:SF36">
    <property type="entry name" value="TRNA (GUANINE(37)-N1)-METHYLTRANSFERASE"/>
    <property type="match status" value="1"/>
</dbReference>
<evidence type="ECO:0000256" key="2">
    <source>
        <dbReference type="ARBA" id="ARBA00022490"/>
    </source>
</evidence>
<dbReference type="EC" id="2.1.1.228" evidence="10"/>
<keyword evidence="7 10" id="KW-0496">Mitochondrion</keyword>
<comment type="subunit">
    <text evidence="10">Monomer.</text>
</comment>
<comment type="caution">
    <text evidence="13">The sequence shown here is derived from an EMBL/GenBank/DDBJ whole genome shotgun (WGS) entry which is preliminary data.</text>
</comment>
<feature type="binding site" evidence="10">
    <location>
        <position position="298"/>
    </location>
    <ligand>
        <name>S-adenosyl-L-methionine</name>
        <dbReference type="ChEBI" id="CHEBI:59789"/>
    </ligand>
</feature>
<feature type="binding site" evidence="10">
    <location>
        <begin position="244"/>
        <end position="245"/>
    </location>
    <ligand>
        <name>S-adenosyl-L-methionine</name>
        <dbReference type="ChEBI" id="CHEBI:59789"/>
    </ligand>
</feature>
<comment type="similarity">
    <text evidence="1">Belongs to the class I-like SAM-binding methyltransferase superfamily. TRM5/TYW2 family.</text>
</comment>
<keyword evidence="8 10" id="KW-0539">Nucleus</keyword>
<feature type="binding site" evidence="10">
    <location>
        <position position="178"/>
    </location>
    <ligand>
        <name>S-adenosyl-L-methionine</name>
        <dbReference type="ChEBI" id="CHEBI:59789"/>
    </ligand>
</feature>
<evidence type="ECO:0000256" key="1">
    <source>
        <dbReference type="ARBA" id="ARBA00009775"/>
    </source>
</evidence>
<feature type="domain" description="SAM-dependent methyltransferase TRM5/TYW2-type" evidence="12">
    <location>
        <begin position="89"/>
        <end position="381"/>
    </location>
</feature>
<comment type="subcellular location">
    <subcellularLocation>
        <location evidence="10">Mitochondrion matrix</location>
    </subcellularLocation>
    <subcellularLocation>
        <location evidence="10">Nucleus</location>
    </subcellularLocation>
    <subcellularLocation>
        <location evidence="10">Cytoplasm</location>
    </subcellularLocation>
    <text evidence="10">Predominantly in the mitochondria and in the nucleus.</text>
</comment>
<dbReference type="CDD" id="cd02440">
    <property type="entry name" value="AdoMet_MTases"/>
    <property type="match status" value="1"/>
</dbReference>
<dbReference type="Gene3D" id="3.30.300.110">
    <property type="entry name" value="Met-10+ protein-like domains"/>
    <property type="match status" value="1"/>
</dbReference>
<keyword evidence="5 10" id="KW-0949">S-adenosyl-L-methionine</keyword>
<dbReference type="Gene3D" id="3.40.50.150">
    <property type="entry name" value="Vaccinia Virus protein VP39"/>
    <property type="match status" value="1"/>
</dbReference>
<dbReference type="SUPFAM" id="SSF53335">
    <property type="entry name" value="S-adenosyl-L-methionine-dependent methyltransferases"/>
    <property type="match status" value="1"/>
</dbReference>
<organism evidence="13 14">
    <name type="scientific">Chlamydomonas eustigma</name>
    <dbReference type="NCBI Taxonomy" id="1157962"/>
    <lineage>
        <taxon>Eukaryota</taxon>
        <taxon>Viridiplantae</taxon>
        <taxon>Chlorophyta</taxon>
        <taxon>core chlorophytes</taxon>
        <taxon>Chlorophyceae</taxon>
        <taxon>CS clade</taxon>
        <taxon>Chlamydomonadales</taxon>
        <taxon>Chlamydomonadaceae</taxon>
        <taxon>Chlamydomonas</taxon>
    </lineage>
</organism>
<dbReference type="GO" id="GO:0070901">
    <property type="term" value="P:mitochondrial tRNA methylation"/>
    <property type="evidence" value="ECO:0007669"/>
    <property type="project" value="UniProtKB-ARBA"/>
</dbReference>
<dbReference type="Pfam" id="PF25133">
    <property type="entry name" value="TYW2_N_2"/>
    <property type="match status" value="1"/>
</dbReference>
<evidence type="ECO:0000256" key="5">
    <source>
        <dbReference type="ARBA" id="ARBA00022691"/>
    </source>
</evidence>
<reference evidence="13 14" key="1">
    <citation type="submission" date="2017-08" db="EMBL/GenBank/DDBJ databases">
        <title>Acidophilic green algal genome provides insights into adaptation to an acidic environment.</title>
        <authorList>
            <person name="Hirooka S."/>
            <person name="Hirose Y."/>
            <person name="Kanesaki Y."/>
            <person name="Higuchi S."/>
            <person name="Fujiwara T."/>
            <person name="Onuma R."/>
            <person name="Era A."/>
            <person name="Ohbayashi R."/>
            <person name="Uzuka A."/>
            <person name="Nozaki H."/>
            <person name="Yoshikawa H."/>
            <person name="Miyagishima S.Y."/>
        </authorList>
    </citation>
    <scope>NUCLEOTIDE SEQUENCE [LARGE SCALE GENOMIC DNA]</scope>
    <source>
        <strain evidence="13 14">NIES-2499</strain>
    </source>
</reference>
<dbReference type="OrthoDB" id="408788at2759"/>
<feature type="binding site" evidence="10">
    <location>
        <begin position="216"/>
        <end position="217"/>
    </location>
    <ligand>
        <name>S-adenosyl-L-methionine</name>
        <dbReference type="ChEBI" id="CHEBI:59789"/>
    </ligand>
</feature>
<evidence type="ECO:0000256" key="8">
    <source>
        <dbReference type="ARBA" id="ARBA00023242"/>
    </source>
</evidence>
<dbReference type="Pfam" id="PF02475">
    <property type="entry name" value="TRM5-TYW2_MTfase"/>
    <property type="match status" value="1"/>
</dbReference>
<evidence type="ECO:0000256" key="9">
    <source>
        <dbReference type="ARBA" id="ARBA00047783"/>
    </source>
</evidence>
<dbReference type="Proteomes" id="UP000232323">
    <property type="component" value="Unassembled WGS sequence"/>
</dbReference>
<dbReference type="InterPro" id="IPR056743">
    <property type="entry name" value="TRM5-TYW2-like_MTfase"/>
</dbReference>
<protein>
    <recommendedName>
        <fullName evidence="10">tRNA (guanine(37)-N1)-methyltransferase</fullName>
        <ecNumber evidence="10">2.1.1.228</ecNumber>
    </recommendedName>
    <alternativeName>
        <fullName evidence="10">M1G-methyltransferase</fullName>
    </alternativeName>
    <alternativeName>
        <fullName evidence="10">tRNA [GM37] methyltransferase</fullName>
    </alternativeName>
    <alternativeName>
        <fullName evidence="10">tRNA methyltransferase 5 homolog</fullName>
    </alternativeName>
</protein>
<dbReference type="AlphaFoldDB" id="A0A250WSX3"/>
<dbReference type="HAMAP" id="MF_03152">
    <property type="entry name" value="TRM5"/>
    <property type="match status" value="1"/>
</dbReference>
<comment type="function">
    <text evidence="10">Specifically methylates the N1 position of guanosine-37 in various cytoplasmic and mitochondrial tRNAs. Methylation is not dependent on the nature of the nucleoside 5' of the target nucleoside. This is the first step in the biosynthesis of wybutosine (yW), a modified base adjacent to the anticodon of tRNAs and required for accurate decoding.</text>
</comment>
<keyword evidence="6 10" id="KW-0819">tRNA processing</keyword>
<evidence type="ECO:0000256" key="6">
    <source>
        <dbReference type="ARBA" id="ARBA00022694"/>
    </source>
</evidence>
<comment type="similarity">
    <text evidence="10">Belongs to the TRM5 / TYW2 family.</text>
</comment>